<keyword evidence="3" id="KW-1185">Reference proteome</keyword>
<reference evidence="2 3" key="1">
    <citation type="submission" date="2024-08" db="EMBL/GenBank/DDBJ databases">
        <title>Insights into the chromosomal genome structure of Flemingia macrophylla.</title>
        <authorList>
            <person name="Ding Y."/>
            <person name="Zhao Y."/>
            <person name="Bi W."/>
            <person name="Wu M."/>
            <person name="Zhao G."/>
            <person name="Gong Y."/>
            <person name="Li W."/>
            <person name="Zhang P."/>
        </authorList>
    </citation>
    <scope>NUCLEOTIDE SEQUENCE [LARGE SCALE GENOMIC DNA]</scope>
    <source>
        <strain evidence="2">DYQJB</strain>
        <tissue evidence="2">Leaf</tissue>
    </source>
</reference>
<organism evidence="2 3">
    <name type="scientific">Flemingia macrophylla</name>
    <dbReference type="NCBI Taxonomy" id="520843"/>
    <lineage>
        <taxon>Eukaryota</taxon>
        <taxon>Viridiplantae</taxon>
        <taxon>Streptophyta</taxon>
        <taxon>Embryophyta</taxon>
        <taxon>Tracheophyta</taxon>
        <taxon>Spermatophyta</taxon>
        <taxon>Magnoliopsida</taxon>
        <taxon>eudicotyledons</taxon>
        <taxon>Gunneridae</taxon>
        <taxon>Pentapetalae</taxon>
        <taxon>rosids</taxon>
        <taxon>fabids</taxon>
        <taxon>Fabales</taxon>
        <taxon>Fabaceae</taxon>
        <taxon>Papilionoideae</taxon>
        <taxon>50 kb inversion clade</taxon>
        <taxon>NPAAA clade</taxon>
        <taxon>indigoferoid/millettioid clade</taxon>
        <taxon>Phaseoleae</taxon>
        <taxon>Flemingia</taxon>
    </lineage>
</organism>
<dbReference type="AlphaFoldDB" id="A0ABD1N534"/>
<evidence type="ECO:0000256" key="1">
    <source>
        <dbReference type="SAM" id="MobiDB-lite"/>
    </source>
</evidence>
<dbReference type="Proteomes" id="UP001603857">
    <property type="component" value="Unassembled WGS sequence"/>
</dbReference>
<name>A0ABD1N534_9FABA</name>
<comment type="caution">
    <text evidence="2">The sequence shown here is derived from an EMBL/GenBank/DDBJ whole genome shotgun (WGS) entry which is preliminary data.</text>
</comment>
<feature type="region of interest" description="Disordered" evidence="1">
    <location>
        <begin position="1"/>
        <end position="30"/>
    </location>
</feature>
<evidence type="ECO:0000313" key="2">
    <source>
        <dbReference type="EMBL" id="KAL2343150.1"/>
    </source>
</evidence>
<dbReference type="EMBL" id="JBGMDY010000002">
    <property type="protein sequence ID" value="KAL2343150.1"/>
    <property type="molecule type" value="Genomic_DNA"/>
</dbReference>
<accession>A0ABD1N534</accession>
<gene>
    <name evidence="2" type="ORF">Fmac_004435</name>
</gene>
<evidence type="ECO:0000313" key="3">
    <source>
        <dbReference type="Proteomes" id="UP001603857"/>
    </source>
</evidence>
<sequence length="73" mass="7917">MTCSQMRPMMDSLVAMGGGPNTRRSNPLLGTEPGHVTSEMPLWDDTKDALHEVVGAQNGRSLHTWLVGEVQLA</sequence>
<proteinExistence type="predicted"/>
<protein>
    <submittedName>
        <fullName evidence="2">Uncharacterized protein</fullName>
    </submittedName>
</protein>